<keyword evidence="6 11" id="KW-0732">Signal</keyword>
<dbReference type="InterPro" id="IPR033900">
    <property type="entry name" value="Gram_neg_porin_domain"/>
</dbReference>
<protein>
    <submittedName>
        <fullName evidence="13">Porin</fullName>
    </submittedName>
</protein>
<keyword evidence="9" id="KW-0472">Membrane</keyword>
<keyword evidence="7" id="KW-0406">Ion transport</keyword>
<evidence type="ECO:0000256" key="7">
    <source>
        <dbReference type="ARBA" id="ARBA00023065"/>
    </source>
</evidence>
<feature type="domain" description="Porin" evidence="12">
    <location>
        <begin position="7"/>
        <end position="325"/>
    </location>
</feature>
<dbReference type="PANTHER" id="PTHR34501:SF9">
    <property type="entry name" value="MAJOR OUTER MEMBRANE PROTEIN P.IA"/>
    <property type="match status" value="1"/>
</dbReference>
<keyword evidence="14" id="KW-1185">Reference proteome</keyword>
<dbReference type="CDD" id="cd00342">
    <property type="entry name" value="gram_neg_porins"/>
    <property type="match status" value="1"/>
</dbReference>
<dbReference type="InterPro" id="IPR023614">
    <property type="entry name" value="Porin_dom_sf"/>
</dbReference>
<evidence type="ECO:0000259" key="12">
    <source>
        <dbReference type="Pfam" id="PF13609"/>
    </source>
</evidence>
<dbReference type="Proteomes" id="UP001595967">
    <property type="component" value="Unassembled WGS sequence"/>
</dbReference>
<feature type="chain" id="PRO_5046871219" evidence="11">
    <location>
        <begin position="20"/>
        <end position="368"/>
    </location>
</feature>
<evidence type="ECO:0000256" key="10">
    <source>
        <dbReference type="ARBA" id="ARBA00023237"/>
    </source>
</evidence>
<keyword evidence="4" id="KW-1134">Transmembrane beta strand</keyword>
<name>A0ABV9GYY8_9BURK</name>
<dbReference type="SUPFAM" id="SSF56935">
    <property type="entry name" value="Porins"/>
    <property type="match status" value="1"/>
</dbReference>
<evidence type="ECO:0000313" key="14">
    <source>
        <dbReference type="Proteomes" id="UP001595967"/>
    </source>
</evidence>
<organism evidence="13 14">
    <name type="scientific">Comamonas nitrativorans</name>
    <dbReference type="NCBI Taxonomy" id="108437"/>
    <lineage>
        <taxon>Bacteria</taxon>
        <taxon>Pseudomonadati</taxon>
        <taxon>Pseudomonadota</taxon>
        <taxon>Betaproteobacteria</taxon>
        <taxon>Burkholderiales</taxon>
        <taxon>Comamonadaceae</taxon>
        <taxon>Comamonas</taxon>
    </lineage>
</organism>
<proteinExistence type="predicted"/>
<sequence length="368" mass="38896">MKKSLIALAVLAASGAAMAQSSVTLYGVLDTGLTYSKGKESVYGLTHVGGNTNSRLGFRGVEDLGNGLKATFNLEAGMGVDDGTDYFTGNGMAFRRTSTVGLAGNFGEVRLGRMLTSSYLAVSRYDAFGDTGIGASRAWGNGYAPRAENAISYTSPSFNGFKFGGEYGFGEQKKARTSRYIGVGATYDNGPLSLGVGFDRMNDVAFAELDDSVTPAVVEKWSDDLTTWQLGGAYNFGVAKLLGFYKQTKYKEVGANDSAKFKTFGLGVTAPVGAAGELRVAYNHYRVSADGGKTPKANQLSAGYVHNLSKRTALYGTYAYLKNKKDANMGLQLNGAMSLGKDAAGNQLLNLSNSGVQHGLQLGIRHAF</sequence>
<reference evidence="14" key="1">
    <citation type="journal article" date="2019" name="Int. J. Syst. Evol. Microbiol.">
        <title>The Global Catalogue of Microorganisms (GCM) 10K type strain sequencing project: providing services to taxonomists for standard genome sequencing and annotation.</title>
        <authorList>
            <consortium name="The Broad Institute Genomics Platform"/>
            <consortium name="The Broad Institute Genome Sequencing Center for Infectious Disease"/>
            <person name="Wu L."/>
            <person name="Ma J."/>
        </authorList>
    </citation>
    <scope>NUCLEOTIDE SEQUENCE [LARGE SCALE GENOMIC DNA]</scope>
    <source>
        <strain evidence="14">JCM 11650</strain>
    </source>
</reference>
<gene>
    <name evidence="13" type="ORF">ACFO3A_08695</name>
</gene>
<dbReference type="PANTHER" id="PTHR34501">
    <property type="entry name" value="PROTEIN YDDL-RELATED"/>
    <property type="match status" value="1"/>
</dbReference>
<dbReference type="InterPro" id="IPR002299">
    <property type="entry name" value="Porin_Neis"/>
</dbReference>
<evidence type="ECO:0000256" key="9">
    <source>
        <dbReference type="ARBA" id="ARBA00023136"/>
    </source>
</evidence>
<keyword evidence="8" id="KW-0626">Porin</keyword>
<dbReference type="InterPro" id="IPR001702">
    <property type="entry name" value="Porin_Gram-ve"/>
</dbReference>
<dbReference type="Gene3D" id="2.40.160.10">
    <property type="entry name" value="Porin"/>
    <property type="match status" value="1"/>
</dbReference>
<dbReference type="EMBL" id="JBHSEW010000006">
    <property type="protein sequence ID" value="MFC4622293.1"/>
    <property type="molecule type" value="Genomic_DNA"/>
</dbReference>
<comment type="subunit">
    <text evidence="2">Homotrimer.</text>
</comment>
<evidence type="ECO:0000256" key="6">
    <source>
        <dbReference type="ARBA" id="ARBA00022729"/>
    </source>
</evidence>
<comment type="subcellular location">
    <subcellularLocation>
        <location evidence="1">Cell outer membrane</location>
        <topology evidence="1">Multi-pass membrane protein</topology>
    </subcellularLocation>
</comment>
<evidence type="ECO:0000256" key="5">
    <source>
        <dbReference type="ARBA" id="ARBA00022692"/>
    </source>
</evidence>
<dbReference type="PRINTS" id="PR00182">
    <property type="entry name" value="ECOLNEIPORIN"/>
</dbReference>
<keyword evidence="5" id="KW-0812">Transmembrane</keyword>
<evidence type="ECO:0000256" key="3">
    <source>
        <dbReference type="ARBA" id="ARBA00022448"/>
    </source>
</evidence>
<dbReference type="InterPro" id="IPR050298">
    <property type="entry name" value="Gram-neg_bact_OMP"/>
</dbReference>
<dbReference type="PRINTS" id="PR00184">
    <property type="entry name" value="NEISSPPORIN"/>
</dbReference>
<evidence type="ECO:0000256" key="11">
    <source>
        <dbReference type="SAM" id="SignalP"/>
    </source>
</evidence>
<feature type="signal peptide" evidence="11">
    <location>
        <begin position="1"/>
        <end position="19"/>
    </location>
</feature>
<evidence type="ECO:0000256" key="2">
    <source>
        <dbReference type="ARBA" id="ARBA00011233"/>
    </source>
</evidence>
<accession>A0ABV9GYY8</accession>
<keyword evidence="3" id="KW-0813">Transport</keyword>
<keyword evidence="10" id="KW-0998">Cell outer membrane</keyword>
<evidence type="ECO:0000256" key="1">
    <source>
        <dbReference type="ARBA" id="ARBA00004571"/>
    </source>
</evidence>
<comment type="caution">
    <text evidence="13">The sequence shown here is derived from an EMBL/GenBank/DDBJ whole genome shotgun (WGS) entry which is preliminary data.</text>
</comment>
<dbReference type="RefSeq" id="WP_377725683.1">
    <property type="nucleotide sequence ID" value="NZ_JBHSEW010000006.1"/>
</dbReference>
<evidence type="ECO:0000256" key="8">
    <source>
        <dbReference type="ARBA" id="ARBA00023114"/>
    </source>
</evidence>
<evidence type="ECO:0000256" key="4">
    <source>
        <dbReference type="ARBA" id="ARBA00022452"/>
    </source>
</evidence>
<evidence type="ECO:0000313" key="13">
    <source>
        <dbReference type="EMBL" id="MFC4622293.1"/>
    </source>
</evidence>
<dbReference type="Pfam" id="PF13609">
    <property type="entry name" value="Porin_4"/>
    <property type="match status" value="1"/>
</dbReference>